<keyword evidence="4" id="KW-0378">Hydrolase</keyword>
<dbReference type="GO" id="GO:0008237">
    <property type="term" value="F:metallopeptidase activity"/>
    <property type="evidence" value="ECO:0007669"/>
    <property type="project" value="UniProtKB-KW"/>
</dbReference>
<keyword evidence="6" id="KW-1185">Reference proteome</keyword>
<keyword evidence="1" id="KW-1133">Transmembrane helix</keyword>
<accession>A0A2P8GVQ2</accession>
<evidence type="ECO:0000313" key="3">
    <source>
        <dbReference type="EMBL" id="PSL38044.1"/>
    </source>
</evidence>
<dbReference type="AlphaFoldDB" id="A0A2P8GVQ2"/>
<dbReference type="InterPro" id="IPR003675">
    <property type="entry name" value="Rce1/LyrA-like_dom"/>
</dbReference>
<dbReference type="Pfam" id="PF02517">
    <property type="entry name" value="Rce1-like"/>
    <property type="match status" value="1"/>
</dbReference>
<feature type="transmembrane region" description="Helical" evidence="1">
    <location>
        <begin position="16"/>
        <end position="34"/>
    </location>
</feature>
<organism evidence="3 5">
    <name type="scientific">Labedella gwakjiensis</name>
    <dbReference type="NCBI Taxonomy" id="390269"/>
    <lineage>
        <taxon>Bacteria</taxon>
        <taxon>Bacillati</taxon>
        <taxon>Actinomycetota</taxon>
        <taxon>Actinomycetes</taxon>
        <taxon>Micrococcales</taxon>
        <taxon>Microbacteriaceae</taxon>
        <taxon>Labedella</taxon>
    </lineage>
</organism>
<sequence length="225" mass="24810">MTTVDRRRTAVRRTSVILTGLLIAYIPSWLPPVFRWARIDLPAVAAGPAASIVWNVAAVAGLVTYILTVERRSLASIGLRRPSGKDLEWALILFGCHMGFTWLARTIWPPDVDDGSAQIASMPLFAVVLLILSAAVFEEILHRGYPLERLTELTGRRWLAVALTAPVFVVPHLVFFGPSWLLYQGSGTLVLYVLFLWRRNLVACMALHLLINLPILFVVGVGAGS</sequence>
<dbReference type="RefSeq" id="WP_106563110.1">
    <property type="nucleotide sequence ID" value="NZ_PYAU01000001.1"/>
</dbReference>
<name>A0A2P8GVQ2_9MICO</name>
<protein>
    <submittedName>
        <fullName evidence="3">CAAX prenyl protease-like protein</fullName>
    </submittedName>
    <submittedName>
        <fullName evidence="4">CPBP family intramembrane metalloprotease</fullName>
    </submittedName>
</protein>
<reference evidence="3 5" key="1">
    <citation type="submission" date="2018-03" db="EMBL/GenBank/DDBJ databases">
        <title>Genomic Encyclopedia of Archaeal and Bacterial Type Strains, Phase II (KMG-II): from individual species to whole genera.</title>
        <authorList>
            <person name="Goeker M."/>
        </authorList>
    </citation>
    <scope>NUCLEOTIDE SEQUENCE [LARGE SCALE GENOMIC DNA]</scope>
    <source>
        <strain evidence="3 5">DSM 21548</strain>
    </source>
</reference>
<evidence type="ECO:0000313" key="6">
    <source>
        <dbReference type="Proteomes" id="UP000268291"/>
    </source>
</evidence>
<feature type="transmembrane region" description="Helical" evidence="1">
    <location>
        <begin position="204"/>
        <end position="223"/>
    </location>
</feature>
<evidence type="ECO:0000256" key="1">
    <source>
        <dbReference type="SAM" id="Phobius"/>
    </source>
</evidence>
<evidence type="ECO:0000313" key="4">
    <source>
        <dbReference type="EMBL" id="RUQ87395.1"/>
    </source>
</evidence>
<feature type="transmembrane region" description="Helical" evidence="1">
    <location>
        <begin position="89"/>
        <end position="108"/>
    </location>
</feature>
<feature type="transmembrane region" description="Helical" evidence="1">
    <location>
        <begin position="158"/>
        <end position="175"/>
    </location>
</feature>
<feature type="transmembrane region" description="Helical" evidence="1">
    <location>
        <begin position="46"/>
        <end position="68"/>
    </location>
</feature>
<keyword evidence="1" id="KW-0472">Membrane</keyword>
<dbReference type="GO" id="GO:0004175">
    <property type="term" value="F:endopeptidase activity"/>
    <property type="evidence" value="ECO:0007669"/>
    <property type="project" value="UniProtKB-ARBA"/>
</dbReference>
<proteinExistence type="predicted"/>
<dbReference type="OrthoDB" id="8479405at2"/>
<comment type="caution">
    <text evidence="3">The sequence shown here is derived from an EMBL/GenBank/DDBJ whole genome shotgun (WGS) entry which is preliminary data.</text>
</comment>
<dbReference type="GO" id="GO:0006508">
    <property type="term" value="P:proteolysis"/>
    <property type="evidence" value="ECO:0007669"/>
    <property type="project" value="UniProtKB-KW"/>
</dbReference>
<dbReference type="Proteomes" id="UP000268291">
    <property type="component" value="Unassembled WGS sequence"/>
</dbReference>
<keyword evidence="3" id="KW-0645">Protease</keyword>
<feature type="domain" description="CAAX prenyl protease 2/Lysostaphin resistance protein A-like" evidence="2">
    <location>
        <begin position="122"/>
        <end position="213"/>
    </location>
</feature>
<keyword evidence="1" id="KW-0812">Transmembrane</keyword>
<feature type="transmembrane region" description="Helical" evidence="1">
    <location>
        <begin position="120"/>
        <end position="137"/>
    </location>
</feature>
<evidence type="ECO:0000259" key="2">
    <source>
        <dbReference type="Pfam" id="PF02517"/>
    </source>
</evidence>
<reference evidence="4 6" key="2">
    <citation type="submission" date="2018-12" db="EMBL/GenBank/DDBJ databases">
        <authorList>
            <person name="hu s."/>
            <person name="Xu Y."/>
            <person name="Xu B."/>
            <person name="Li F."/>
        </authorList>
    </citation>
    <scope>NUCLEOTIDE SEQUENCE [LARGE SCALE GENOMIC DNA]</scope>
    <source>
        <strain evidence="4 6">KSW2-17</strain>
    </source>
</reference>
<keyword evidence="4" id="KW-0482">Metalloprotease</keyword>
<feature type="transmembrane region" description="Helical" evidence="1">
    <location>
        <begin position="181"/>
        <end position="197"/>
    </location>
</feature>
<dbReference type="Proteomes" id="UP000241203">
    <property type="component" value="Unassembled WGS sequence"/>
</dbReference>
<dbReference type="EMBL" id="RZGY01000001">
    <property type="protein sequence ID" value="RUQ87395.1"/>
    <property type="molecule type" value="Genomic_DNA"/>
</dbReference>
<evidence type="ECO:0000313" key="5">
    <source>
        <dbReference type="Proteomes" id="UP000241203"/>
    </source>
</evidence>
<dbReference type="GO" id="GO:0080120">
    <property type="term" value="P:CAAX-box protein maturation"/>
    <property type="evidence" value="ECO:0007669"/>
    <property type="project" value="UniProtKB-ARBA"/>
</dbReference>
<dbReference type="EMBL" id="PYAU01000001">
    <property type="protein sequence ID" value="PSL38044.1"/>
    <property type="molecule type" value="Genomic_DNA"/>
</dbReference>
<gene>
    <name evidence="3" type="ORF">CLV49_1656</name>
    <name evidence="4" type="ORF">ELQ93_10920</name>
</gene>